<gene>
    <name evidence="1" type="ORF">CHRIB12_LOCUS10207</name>
</gene>
<reference evidence="1" key="1">
    <citation type="submission" date="2020-05" db="EMBL/GenBank/DDBJ databases">
        <authorList>
            <person name="Rincon C."/>
            <person name="Sanders R I."/>
            <person name="Robbins C."/>
            <person name="Chaturvedi A."/>
        </authorList>
    </citation>
    <scope>NUCLEOTIDE SEQUENCE</scope>
    <source>
        <strain evidence="1">CHB12</strain>
    </source>
</reference>
<dbReference type="EMBL" id="CAGKOT010000020">
    <property type="protein sequence ID" value="CAB5364910.1"/>
    <property type="molecule type" value="Genomic_DNA"/>
</dbReference>
<protein>
    <submittedName>
        <fullName evidence="1">Uncharacterized protein</fullName>
    </submittedName>
</protein>
<dbReference type="Proteomes" id="UP000684084">
    <property type="component" value="Unassembled WGS sequence"/>
</dbReference>
<dbReference type="OrthoDB" id="10289953at2759"/>
<organism evidence="1 2">
    <name type="scientific">Rhizophagus irregularis</name>
    <dbReference type="NCBI Taxonomy" id="588596"/>
    <lineage>
        <taxon>Eukaryota</taxon>
        <taxon>Fungi</taxon>
        <taxon>Fungi incertae sedis</taxon>
        <taxon>Mucoromycota</taxon>
        <taxon>Glomeromycotina</taxon>
        <taxon>Glomeromycetes</taxon>
        <taxon>Glomerales</taxon>
        <taxon>Glomeraceae</taxon>
        <taxon>Rhizophagus</taxon>
    </lineage>
</organism>
<dbReference type="AlphaFoldDB" id="A0A916E6P0"/>
<evidence type="ECO:0000313" key="1">
    <source>
        <dbReference type="EMBL" id="CAB5364910.1"/>
    </source>
</evidence>
<evidence type="ECO:0000313" key="2">
    <source>
        <dbReference type="Proteomes" id="UP000684084"/>
    </source>
</evidence>
<proteinExistence type="predicted"/>
<dbReference type="VEuPathDB" id="FungiDB:RhiirFUN_019895"/>
<accession>A0A916E6P0</accession>
<sequence length="115" mass="13129">MSLPRNNPEVHPPYWGILSLNGLQKFTMNNIPGCNELFVTSEQRFCMNEIAKADKNLLDKTVHLTKVFAHLPEDNNEDEEWEYSFSQNGESSSLASSIIGNPWITDEDTRFRPLG</sequence>
<comment type="caution">
    <text evidence="1">The sequence shown here is derived from an EMBL/GenBank/DDBJ whole genome shotgun (WGS) entry which is preliminary data.</text>
</comment>
<name>A0A916E6P0_9GLOM</name>